<gene>
    <name evidence="9" type="ORF">SCF082_LOCUS4603</name>
</gene>
<dbReference type="EC" id="2.3.2.26" evidence="3"/>
<keyword evidence="5 6" id="KW-0833">Ubl conjugation pathway</keyword>
<evidence type="ECO:0000256" key="2">
    <source>
        <dbReference type="ARBA" id="ARBA00004906"/>
    </source>
</evidence>
<keyword evidence="10" id="KW-1185">Reference proteome</keyword>
<dbReference type="PROSITE" id="PS50237">
    <property type="entry name" value="HECT"/>
    <property type="match status" value="1"/>
</dbReference>
<comment type="caution">
    <text evidence="9">The sequence shown here is derived from an EMBL/GenBank/DDBJ whole genome shotgun (WGS) entry which is preliminary data.</text>
</comment>
<accession>A0ABP0I3I5</accession>
<name>A0ABP0I3I5_9DINO</name>
<evidence type="ECO:0000256" key="3">
    <source>
        <dbReference type="ARBA" id="ARBA00012485"/>
    </source>
</evidence>
<dbReference type="EMBL" id="CAXAMM010002392">
    <property type="protein sequence ID" value="CAK8996004.1"/>
    <property type="molecule type" value="Genomic_DNA"/>
</dbReference>
<evidence type="ECO:0000256" key="6">
    <source>
        <dbReference type="PROSITE-ProRule" id="PRU00104"/>
    </source>
</evidence>
<feature type="region of interest" description="Disordered" evidence="7">
    <location>
        <begin position="31"/>
        <end position="64"/>
    </location>
</feature>
<dbReference type="Pfam" id="PF00632">
    <property type="entry name" value="HECT"/>
    <property type="match status" value="1"/>
</dbReference>
<evidence type="ECO:0000313" key="9">
    <source>
        <dbReference type="EMBL" id="CAK8996004.1"/>
    </source>
</evidence>
<feature type="active site" description="Glycyl thioester intermediate" evidence="6">
    <location>
        <position position="1385"/>
    </location>
</feature>
<protein>
    <recommendedName>
        <fullName evidence="3">HECT-type E3 ubiquitin transferase</fullName>
        <ecNumber evidence="3">2.3.2.26</ecNumber>
    </recommendedName>
</protein>
<dbReference type="InterPro" id="IPR035983">
    <property type="entry name" value="Hect_E3_ubiquitin_ligase"/>
</dbReference>
<reference evidence="9 10" key="1">
    <citation type="submission" date="2024-02" db="EMBL/GenBank/DDBJ databases">
        <authorList>
            <person name="Chen Y."/>
            <person name="Shah S."/>
            <person name="Dougan E. K."/>
            <person name="Thang M."/>
            <person name="Chan C."/>
        </authorList>
    </citation>
    <scope>NUCLEOTIDE SEQUENCE [LARGE SCALE GENOMIC DNA]</scope>
</reference>
<evidence type="ECO:0000256" key="4">
    <source>
        <dbReference type="ARBA" id="ARBA00022679"/>
    </source>
</evidence>
<dbReference type="InterPro" id="IPR000569">
    <property type="entry name" value="HECT_dom"/>
</dbReference>
<evidence type="ECO:0000256" key="1">
    <source>
        <dbReference type="ARBA" id="ARBA00000885"/>
    </source>
</evidence>
<feature type="compositionally biased region" description="Basic and acidic residues" evidence="7">
    <location>
        <begin position="50"/>
        <end position="64"/>
    </location>
</feature>
<sequence>MMDPFACFSPPIWPYIPPPPGLEHNFSWKTCQTQSRNKRRRGPKPSPAKQARDAARRLSHRAGREDRASAISEFGQAVEKLLLSEAGLLGTFFKSLSQAAQKHRQRVRDCFPLPPLAKWPGDKCVPKEREGPALTIANLCILSLNILWADFKLLRVVATAAAPTAPQLEAQRHVADKVLRMLDRFASAAGESWCWRGAFGKFEKAAAVASEPLVGAAVDLPLQAATCDPLLHVDQGLNDAVREVSNIFPFPEKCLLGDSCATPSRSTEYLTLVSRELACGKLRLRLSVKGAAPVFAVGKSTAGRQRKAAVKVSDLMEVGGCSLSYLQELVDDSGTQQLTVGDTVFPVNIVWPMGFSWSSVVAQSTTLARVTASGVALENVLSMCHPPPADQSELCMVATDDTVFMHREVTKGQETLANFDASLQAAGIPRKVSKDITLVEQTTALGCDISSRPHVVEPAVPKLLTCIAAGLDLLRAKTASPRAVNALLGLLQWFCLLQRPVFGVFHHVYDFVRQQPDRQRVEVPRPVLQEFAVALGLLPLLSVSLDKQYYTEILACDAAPEFGFGVSAVKCSVGAVSRLGRLSERRGDFVRVHKNAGEEPEKSRLGVPHRLVFGKKEFRTIVSSRAKWKAHSSTLEGHALLLTLKWLARSRLKHHKKVVILVDAKAVLGAAAKGRTSAPGMRSVIRAIGAHASVDVSRAGPGTNAWRRAGLRAYWWWPLLWWRGLKEVLASALSLRTLPRYLTSSALFAVHDAVTRGRTHWVEQATDVGAARPKQPFWRCFFVETCCGLLGAQLSLEYMRGSLSSFLDGGSSAPSWVFRCPSMLGLGACAAAARSVVVSTGGRRPGLQSICSWLEFFLEVAAERQGALHLGYHCPLGSYLGVVLWGILNFLPWGLMVIPCKRLVEHIFGPDPIVAQKAALCRVSRDLMQSERGRSELAEAPQRAHEFFASMEISSLWWRVRAIRGTHQLLRRLQLPMREALAEPPCSGWDAAQDQLDELLLQLAARRGEDLKALLQEEDGTVNEQCVVQVFDSATAPVTVRRNDMVRSALTQIAERSVDDLLLGITALHFPGLQETELTNMLGLRVQFMGEDAVDMGGVRKEFMDCFAEALTKEEGGSPLSLVEPLNLLGLGADSTWRPLACDEDERGYLWALGRLLALAFLYRCPCPIQLSLLVFKCILGVPLRPGDVRQLDVDFWNHRVRPILKPGGVEERQTSLKHWGMDPLTFTSADGRELMPDGHTTLVTEQNKEDYAQLLCEDFLIGSIRPEISCLMLGFHELVPEDLLSASSLDAEQLRMLICGTNELDVDEWEENAITEGSPEVVGWFFDWLRKQSALARSKMLAFVTGSSVLPCGWQGLRDPQGRYLPFRVQVEGNPSALPSAHTCTNLLVLPPVGERFQLESKLAKVLEFAGREMLLA</sequence>
<keyword evidence="4" id="KW-0808">Transferase</keyword>
<evidence type="ECO:0000256" key="5">
    <source>
        <dbReference type="ARBA" id="ARBA00022786"/>
    </source>
</evidence>
<dbReference type="PANTHER" id="PTHR11254">
    <property type="entry name" value="HECT DOMAIN UBIQUITIN-PROTEIN LIGASE"/>
    <property type="match status" value="1"/>
</dbReference>
<evidence type="ECO:0000259" key="8">
    <source>
        <dbReference type="PROSITE" id="PS50237"/>
    </source>
</evidence>
<evidence type="ECO:0000313" key="10">
    <source>
        <dbReference type="Proteomes" id="UP001642464"/>
    </source>
</evidence>
<feature type="domain" description="HECT" evidence="8">
    <location>
        <begin position="1074"/>
        <end position="1418"/>
    </location>
</feature>
<dbReference type="PANTHER" id="PTHR11254:SF440">
    <property type="entry name" value="E3 UBIQUITIN-PROTEIN LIGASE NEDD-4"/>
    <property type="match status" value="1"/>
</dbReference>
<dbReference type="SUPFAM" id="SSF56204">
    <property type="entry name" value="Hect, E3 ligase catalytic domain"/>
    <property type="match status" value="1"/>
</dbReference>
<dbReference type="InterPro" id="IPR050409">
    <property type="entry name" value="E3_ubiq-protein_ligase"/>
</dbReference>
<dbReference type="Gene3D" id="3.30.2410.10">
    <property type="entry name" value="Hect, E3 ligase catalytic domain"/>
    <property type="match status" value="1"/>
</dbReference>
<dbReference type="SMART" id="SM00119">
    <property type="entry name" value="HECTc"/>
    <property type="match status" value="1"/>
</dbReference>
<evidence type="ECO:0000256" key="7">
    <source>
        <dbReference type="SAM" id="MobiDB-lite"/>
    </source>
</evidence>
<dbReference type="Gene3D" id="3.90.1750.10">
    <property type="entry name" value="Hect, E3 ligase catalytic domains"/>
    <property type="match status" value="1"/>
</dbReference>
<dbReference type="Proteomes" id="UP001642464">
    <property type="component" value="Unassembled WGS sequence"/>
</dbReference>
<proteinExistence type="predicted"/>
<comment type="pathway">
    <text evidence="2">Protein modification; protein ubiquitination.</text>
</comment>
<dbReference type="Gene3D" id="3.30.2160.10">
    <property type="entry name" value="Hect, E3 ligase catalytic domain"/>
    <property type="match status" value="1"/>
</dbReference>
<organism evidence="9 10">
    <name type="scientific">Durusdinium trenchii</name>
    <dbReference type="NCBI Taxonomy" id="1381693"/>
    <lineage>
        <taxon>Eukaryota</taxon>
        <taxon>Sar</taxon>
        <taxon>Alveolata</taxon>
        <taxon>Dinophyceae</taxon>
        <taxon>Suessiales</taxon>
        <taxon>Symbiodiniaceae</taxon>
        <taxon>Durusdinium</taxon>
    </lineage>
</organism>
<comment type="catalytic activity">
    <reaction evidence="1">
        <text>S-ubiquitinyl-[E2 ubiquitin-conjugating enzyme]-L-cysteine + [acceptor protein]-L-lysine = [E2 ubiquitin-conjugating enzyme]-L-cysteine + N(6)-ubiquitinyl-[acceptor protein]-L-lysine.</text>
        <dbReference type="EC" id="2.3.2.26"/>
    </reaction>
</comment>